<keyword evidence="1" id="KW-0479">Metal-binding</keyword>
<dbReference type="GO" id="GO:0008270">
    <property type="term" value="F:zinc ion binding"/>
    <property type="evidence" value="ECO:0007669"/>
    <property type="project" value="UniProtKB-KW"/>
</dbReference>
<feature type="domain" description="SWIM-type" evidence="3">
    <location>
        <begin position="318"/>
        <end position="349"/>
    </location>
</feature>
<dbReference type="InterPro" id="IPR018289">
    <property type="entry name" value="MULE_transposase_dom"/>
</dbReference>
<dbReference type="STRING" id="1353952.A0A165HMB9"/>
<dbReference type="Pfam" id="PF10551">
    <property type="entry name" value="MULE"/>
    <property type="match status" value="1"/>
</dbReference>
<evidence type="ECO:0000313" key="4">
    <source>
        <dbReference type="EMBL" id="KZT59472.1"/>
    </source>
</evidence>
<dbReference type="PROSITE" id="PS50966">
    <property type="entry name" value="ZF_SWIM"/>
    <property type="match status" value="1"/>
</dbReference>
<reference evidence="4 5" key="1">
    <citation type="journal article" date="2016" name="Mol. Biol. Evol.">
        <title>Comparative Genomics of Early-Diverging Mushroom-Forming Fungi Provides Insights into the Origins of Lignocellulose Decay Capabilities.</title>
        <authorList>
            <person name="Nagy L.G."/>
            <person name="Riley R."/>
            <person name="Tritt A."/>
            <person name="Adam C."/>
            <person name="Daum C."/>
            <person name="Floudas D."/>
            <person name="Sun H."/>
            <person name="Yadav J.S."/>
            <person name="Pangilinan J."/>
            <person name="Larsson K.H."/>
            <person name="Matsuura K."/>
            <person name="Barry K."/>
            <person name="Labutti K."/>
            <person name="Kuo R."/>
            <person name="Ohm R.A."/>
            <person name="Bhattacharya S.S."/>
            <person name="Shirouzu T."/>
            <person name="Yoshinaga Y."/>
            <person name="Martin F.M."/>
            <person name="Grigoriev I.V."/>
            <person name="Hibbett D.S."/>
        </authorList>
    </citation>
    <scope>NUCLEOTIDE SEQUENCE [LARGE SCALE GENOMIC DNA]</scope>
    <source>
        <strain evidence="4 5">HHB12733</strain>
    </source>
</reference>
<evidence type="ECO:0000259" key="3">
    <source>
        <dbReference type="PROSITE" id="PS50966"/>
    </source>
</evidence>
<proteinExistence type="predicted"/>
<organism evidence="4 5">
    <name type="scientific">Calocera cornea HHB12733</name>
    <dbReference type="NCBI Taxonomy" id="1353952"/>
    <lineage>
        <taxon>Eukaryota</taxon>
        <taxon>Fungi</taxon>
        <taxon>Dikarya</taxon>
        <taxon>Basidiomycota</taxon>
        <taxon>Agaricomycotina</taxon>
        <taxon>Dacrymycetes</taxon>
        <taxon>Dacrymycetales</taxon>
        <taxon>Dacrymycetaceae</taxon>
        <taxon>Calocera</taxon>
    </lineage>
</organism>
<dbReference type="InterPro" id="IPR007527">
    <property type="entry name" value="Znf_SWIM"/>
</dbReference>
<feature type="non-terminal residue" evidence="4">
    <location>
        <position position="1"/>
    </location>
</feature>
<dbReference type="PANTHER" id="PTHR35385">
    <property type="entry name" value="PROTEIN B, PUTATIVE-RELATED-RELATED"/>
    <property type="match status" value="1"/>
</dbReference>
<gene>
    <name evidence="4" type="ORF">CALCODRAFT_536739</name>
</gene>
<dbReference type="EMBL" id="KV423940">
    <property type="protein sequence ID" value="KZT59472.1"/>
    <property type="molecule type" value="Genomic_DNA"/>
</dbReference>
<dbReference type="InParanoid" id="A0A165HMB9"/>
<dbReference type="AlphaFoldDB" id="A0A165HMB9"/>
<evidence type="ECO:0000256" key="2">
    <source>
        <dbReference type="SAM" id="MobiDB-lite"/>
    </source>
</evidence>
<accession>A0A165HMB9</accession>
<dbReference type="OrthoDB" id="3265053at2759"/>
<dbReference type="PANTHER" id="PTHR35385:SF2">
    <property type="entry name" value="PROTEIN B, PUTATIVE-RELATED"/>
    <property type="match status" value="1"/>
</dbReference>
<keyword evidence="1" id="KW-0862">Zinc</keyword>
<feature type="region of interest" description="Disordered" evidence="2">
    <location>
        <begin position="445"/>
        <end position="485"/>
    </location>
</feature>
<protein>
    <recommendedName>
        <fullName evidence="3">SWIM-type domain-containing protein</fullName>
    </recommendedName>
</protein>
<dbReference type="Proteomes" id="UP000076842">
    <property type="component" value="Unassembled WGS sequence"/>
</dbReference>
<evidence type="ECO:0000313" key="5">
    <source>
        <dbReference type="Proteomes" id="UP000076842"/>
    </source>
</evidence>
<sequence>LITKTYPHTPKVLGRYHAVHSHLIGDPNAPFVRVQPQTRAYIEEMLRLKVEPREILRIVHGSAYEPGGATLMERDHFVTMRDIKRLQLAVRAEDVRLAHGDDLSTQRWISRLREHHSLFPGIPVGWLLTSNGESLTLQYWLRLFREANSVTPNYVMTDKNQAQISAIRAVFPSATVLLCWWHVLHAWQQHLRIADHPDLWNLLKKWIRIQDEVEFDQHWGQIYALSPPKFQQYLLLNWTLDKPMWSAVSRQDRHIFEEVHTNMHIEACAQGGFEGLNLAAQARIKAESDGAKILAEDVLSQGLDMYTVRSQTDSRKVYKVDMESAICECAAYPRIQFCKHLAAVEIHFPRGQAAQLLVAPNVEEAALELKATPEQEDQPTRELQVIQVPLADRLYSRAIQLSQMLSANIEEQFSDEIKQLLAVMDTILAQAAPRPGSLPAALKLPPNMTNANETAKTLPHRKRRAKGQAQPYAGRPSRAQPVLPA</sequence>
<keyword evidence="5" id="KW-1185">Reference proteome</keyword>
<evidence type="ECO:0000256" key="1">
    <source>
        <dbReference type="PROSITE-ProRule" id="PRU00325"/>
    </source>
</evidence>
<name>A0A165HMB9_9BASI</name>
<keyword evidence="1" id="KW-0863">Zinc-finger</keyword>